<evidence type="ECO:0000259" key="3">
    <source>
        <dbReference type="PROSITE" id="PS51186"/>
    </source>
</evidence>
<keyword evidence="1" id="KW-0808">Transferase</keyword>
<dbReference type="RefSeq" id="WP_200614765.1">
    <property type="nucleotide sequence ID" value="NZ_CP071518.1"/>
</dbReference>
<dbReference type="GO" id="GO:0016747">
    <property type="term" value="F:acyltransferase activity, transferring groups other than amino-acyl groups"/>
    <property type="evidence" value="ECO:0007669"/>
    <property type="project" value="InterPro"/>
</dbReference>
<reference evidence="4 5" key="1">
    <citation type="submission" date="2021-03" db="EMBL/GenBank/DDBJ databases">
        <title>Lysobacter sp. nov. isolated from soil of gangwondo yeongwol, south Korea.</title>
        <authorList>
            <person name="Kim K.R."/>
            <person name="Kim K.H."/>
            <person name="Jeon C.O."/>
        </authorList>
    </citation>
    <scope>NUCLEOTIDE SEQUENCE [LARGE SCALE GENOMIC DNA]</scope>
    <source>
        <strain evidence="4 5">R19</strain>
    </source>
</reference>
<dbReference type="EMBL" id="CP071518">
    <property type="protein sequence ID" value="QSX79210.1"/>
    <property type="molecule type" value="Genomic_DNA"/>
</dbReference>
<dbReference type="Pfam" id="PF00583">
    <property type="entry name" value="Acetyltransf_1"/>
    <property type="match status" value="1"/>
</dbReference>
<proteinExistence type="predicted"/>
<accession>A0A975ATP1</accession>
<dbReference type="PANTHER" id="PTHR43877">
    <property type="entry name" value="AMINOALKYLPHOSPHONATE N-ACETYLTRANSFERASE-RELATED-RELATED"/>
    <property type="match status" value="1"/>
</dbReference>
<dbReference type="PROSITE" id="PS51186">
    <property type="entry name" value="GNAT"/>
    <property type="match status" value="1"/>
</dbReference>
<sequence length="176" mass="19036">MADLRTARHADIPALQGLIGLSGRGLSVGYYSPAQAEAITRHVFGVDTQLIEDGTYFVLEQDQTLVACGGWSRRRTLFGGDQAKHGPDPLLDPATEAARIRAFFVHPSMARRGLGRQLMDACVAAARAEGFRALTLVSTLPGEPLYLASGFACVERFELDLPGGIRVPVSRMLRNL</sequence>
<name>A0A975ATP1_9GAMM</name>
<protein>
    <submittedName>
        <fullName evidence="4">GNAT family N-acetyltransferase</fullName>
    </submittedName>
</protein>
<dbReference type="PANTHER" id="PTHR43877:SF1">
    <property type="entry name" value="ACETYLTRANSFERASE"/>
    <property type="match status" value="1"/>
</dbReference>
<dbReference type="Proteomes" id="UP000639274">
    <property type="component" value="Chromosome"/>
</dbReference>
<keyword evidence="5" id="KW-1185">Reference proteome</keyword>
<evidence type="ECO:0000256" key="2">
    <source>
        <dbReference type="ARBA" id="ARBA00023315"/>
    </source>
</evidence>
<dbReference type="AlphaFoldDB" id="A0A975ATP1"/>
<dbReference type="KEGG" id="lsf:I8J32_004780"/>
<gene>
    <name evidence="4" type="ORF">I8J32_004780</name>
</gene>
<dbReference type="InterPro" id="IPR016181">
    <property type="entry name" value="Acyl_CoA_acyltransferase"/>
</dbReference>
<evidence type="ECO:0000313" key="4">
    <source>
        <dbReference type="EMBL" id="QSX79210.1"/>
    </source>
</evidence>
<dbReference type="Gene3D" id="3.40.630.30">
    <property type="match status" value="1"/>
</dbReference>
<evidence type="ECO:0000256" key="1">
    <source>
        <dbReference type="ARBA" id="ARBA00022679"/>
    </source>
</evidence>
<keyword evidence="2" id="KW-0012">Acyltransferase</keyword>
<dbReference type="CDD" id="cd04301">
    <property type="entry name" value="NAT_SF"/>
    <property type="match status" value="1"/>
</dbReference>
<evidence type="ECO:0000313" key="5">
    <source>
        <dbReference type="Proteomes" id="UP000639274"/>
    </source>
</evidence>
<dbReference type="InterPro" id="IPR050832">
    <property type="entry name" value="Bact_Acetyltransf"/>
</dbReference>
<organism evidence="4 5">
    <name type="scientific">Agrilutibacter solisilvae</name>
    <dbReference type="NCBI Taxonomy" id="2763317"/>
    <lineage>
        <taxon>Bacteria</taxon>
        <taxon>Pseudomonadati</taxon>
        <taxon>Pseudomonadota</taxon>
        <taxon>Gammaproteobacteria</taxon>
        <taxon>Lysobacterales</taxon>
        <taxon>Lysobacteraceae</taxon>
        <taxon>Agrilutibacter</taxon>
    </lineage>
</organism>
<dbReference type="InterPro" id="IPR000182">
    <property type="entry name" value="GNAT_dom"/>
</dbReference>
<dbReference type="SUPFAM" id="SSF55729">
    <property type="entry name" value="Acyl-CoA N-acyltransferases (Nat)"/>
    <property type="match status" value="1"/>
</dbReference>
<feature type="domain" description="N-acetyltransferase" evidence="3">
    <location>
        <begin position="2"/>
        <end position="174"/>
    </location>
</feature>